<dbReference type="SUPFAM" id="SSF63737">
    <property type="entry name" value="Leukotriene A4 hydrolase N-terminal domain"/>
    <property type="match status" value="1"/>
</dbReference>
<dbReference type="PRINTS" id="PR00756">
    <property type="entry name" value="ALADIPTASE"/>
</dbReference>
<dbReference type="GO" id="GO:0070006">
    <property type="term" value="F:metalloaminopeptidase activity"/>
    <property type="evidence" value="ECO:0007669"/>
    <property type="project" value="TreeGrafter"/>
</dbReference>
<dbReference type="PANTHER" id="PTHR11533:SF174">
    <property type="entry name" value="PUROMYCIN-SENSITIVE AMINOPEPTIDASE-RELATED"/>
    <property type="match status" value="1"/>
</dbReference>
<evidence type="ECO:0000259" key="14">
    <source>
        <dbReference type="Pfam" id="PF17900"/>
    </source>
</evidence>
<evidence type="ECO:0000256" key="2">
    <source>
        <dbReference type="ARBA" id="ARBA00022438"/>
    </source>
</evidence>
<evidence type="ECO:0000256" key="7">
    <source>
        <dbReference type="ARBA" id="ARBA00023049"/>
    </source>
</evidence>
<dbReference type="FunFam" id="1.10.390.10:FF:000006">
    <property type="entry name" value="Puromycin-sensitive aminopeptidase"/>
    <property type="match status" value="1"/>
</dbReference>
<feature type="domain" description="ERAP1-like C-terminal" evidence="13">
    <location>
        <begin position="555"/>
        <end position="865"/>
    </location>
</feature>
<keyword evidence="16" id="KW-1185">Reference proteome</keyword>
<dbReference type="PANTHER" id="PTHR11533">
    <property type="entry name" value="PROTEASE M1 ZINC METALLOPROTEASE"/>
    <property type="match status" value="1"/>
</dbReference>
<dbReference type="GO" id="GO:0005615">
    <property type="term" value="C:extracellular space"/>
    <property type="evidence" value="ECO:0007669"/>
    <property type="project" value="TreeGrafter"/>
</dbReference>
<dbReference type="CDD" id="cd09601">
    <property type="entry name" value="M1_APN-Q_like"/>
    <property type="match status" value="1"/>
</dbReference>
<gene>
    <name evidence="15" type="ORF">R3P38DRAFT_683598</name>
</gene>
<dbReference type="InterPro" id="IPR024571">
    <property type="entry name" value="ERAP1-like_C_dom"/>
</dbReference>
<protein>
    <recommendedName>
        <fullName evidence="11">Aminopeptidase</fullName>
        <ecNumber evidence="11">3.4.11.-</ecNumber>
    </recommendedName>
</protein>
<keyword evidence="6 9" id="KW-0862">Zinc</keyword>
<evidence type="ECO:0000259" key="13">
    <source>
        <dbReference type="Pfam" id="PF11838"/>
    </source>
</evidence>
<name>A0AAW0ECX1_9AGAR</name>
<dbReference type="GO" id="GO:0008270">
    <property type="term" value="F:zinc ion binding"/>
    <property type="evidence" value="ECO:0007669"/>
    <property type="project" value="UniProtKB-UniRule"/>
</dbReference>
<dbReference type="GO" id="GO:0006508">
    <property type="term" value="P:proteolysis"/>
    <property type="evidence" value="ECO:0007669"/>
    <property type="project" value="UniProtKB-KW"/>
</dbReference>
<dbReference type="EC" id="3.4.11.-" evidence="11"/>
<proteinExistence type="inferred from homology"/>
<reference evidence="15 16" key="1">
    <citation type="journal article" date="2024" name="J Genomics">
        <title>Draft genome sequencing and assembly of Favolaschia claudopus CIRM-BRFM 2984 isolated from oak limbs.</title>
        <authorList>
            <person name="Navarro D."/>
            <person name="Drula E."/>
            <person name="Chaduli D."/>
            <person name="Cazenave R."/>
            <person name="Ahrendt S."/>
            <person name="Wang J."/>
            <person name="Lipzen A."/>
            <person name="Daum C."/>
            <person name="Barry K."/>
            <person name="Grigoriev I.V."/>
            <person name="Favel A."/>
            <person name="Rosso M.N."/>
            <person name="Martin F."/>
        </authorList>
    </citation>
    <scope>NUCLEOTIDE SEQUENCE [LARGE SCALE GENOMIC DNA]</scope>
    <source>
        <strain evidence="15 16">CIRM-BRFM 2984</strain>
    </source>
</reference>
<dbReference type="GO" id="GO:0043171">
    <property type="term" value="P:peptide catabolic process"/>
    <property type="evidence" value="ECO:0007669"/>
    <property type="project" value="TreeGrafter"/>
</dbReference>
<evidence type="ECO:0000256" key="1">
    <source>
        <dbReference type="ARBA" id="ARBA00010136"/>
    </source>
</evidence>
<sequence>MDPLTVDTYRLPVDVEPVHYDLKIRTDLKDLVFDGVVSIQIRFVNDTAAIVLNAFEIELGTSPSVTLDSGETCYPTKQSMNPDTQRVTLSFADAFLAGSSAVLHMSFRAKVSNLSGYYKSDWVHDDITEYYTGTFFEPTYARRVFPCWDEPALKATFAVSMISRQGTVNLNNMPAFFEGPYDPSLDPLDPSFGPTITDSDNDESEWIITRFETTPKMSTYIVAFANGPFAYVESAFTSSLTGRIHPVRIYATPDLLSQAKFPLELTTKVLPMLESMFDLPYPLPKMDILCTNGALGALENWGLIIGDPGAFLFDPATDSTGTKKRVVDITSHELSHQWFGNIVTMEWWDNLWLNEGFATLLGRMISHRLHPEWNVPAAAVNGTLKHGLRVDARLSSHPVQVECPDANNVDEIMDLIAYMKGASLLQMVLTLLGEEQFLKGVSVYLKEHQFGNSVAEDLWDALGRASGTDILTLMKDWISKTGYPVLTVTESSGGIIVRQNRFLASGAAEPKDDEALWTVPLLLLTIDSSGARQLNNTLFLEEREKFIPLDINYPFKLNASSSGFYRVLYQTPNLNRLALEAAKGDISDMSGLLNDAVALAQANLAKLSGALTLMSGFGGTTEYIVLESIGANITGLLDTWWENSEIVEHLRRLDRHIFVPLVAKLGFDYPEGESTDTVAVRTLAVKRAANARDPGVIQELRKRFSAFMVDKEASPLPKDLIPTIYAVAVRHGGNKEYDYMWGILDRTKSPAEECHAALAIGTAEDPVLMDRTFGRLLQENDGKVDWLLMALSTNPVSRRPMIQFFKDNYEALEAKFENSGFANYSQQPFRLLATREDYENTVAFFKTKDTSKYTRSLEQTLEAIQTSIKLVERSTTEILDWFAEWGSGKQ</sequence>
<dbReference type="InterPro" id="IPR014782">
    <property type="entry name" value="Peptidase_M1_dom"/>
</dbReference>
<dbReference type="GO" id="GO:0005737">
    <property type="term" value="C:cytoplasm"/>
    <property type="evidence" value="ECO:0007669"/>
    <property type="project" value="TreeGrafter"/>
</dbReference>
<feature type="binding site" evidence="9">
    <location>
        <position position="355"/>
    </location>
    <ligand>
        <name>Zn(2+)</name>
        <dbReference type="ChEBI" id="CHEBI:29105"/>
        <note>catalytic</note>
    </ligand>
</feature>
<organism evidence="15 16">
    <name type="scientific">Favolaschia claudopus</name>
    <dbReference type="NCBI Taxonomy" id="2862362"/>
    <lineage>
        <taxon>Eukaryota</taxon>
        <taxon>Fungi</taxon>
        <taxon>Dikarya</taxon>
        <taxon>Basidiomycota</taxon>
        <taxon>Agaricomycotina</taxon>
        <taxon>Agaricomycetes</taxon>
        <taxon>Agaricomycetidae</taxon>
        <taxon>Agaricales</taxon>
        <taxon>Marasmiineae</taxon>
        <taxon>Mycenaceae</taxon>
        <taxon>Favolaschia</taxon>
    </lineage>
</organism>
<keyword evidence="7 11" id="KW-0482">Metalloprotease</keyword>
<evidence type="ECO:0000313" key="16">
    <source>
        <dbReference type="Proteomes" id="UP001362999"/>
    </source>
</evidence>
<feature type="domain" description="Aminopeptidase N-like N-terminal" evidence="14">
    <location>
        <begin position="17"/>
        <end position="175"/>
    </location>
</feature>
<feature type="binding site" evidence="9">
    <location>
        <position position="332"/>
    </location>
    <ligand>
        <name>Zn(2+)</name>
        <dbReference type="ChEBI" id="CHEBI:29105"/>
        <note>catalytic</note>
    </ligand>
</feature>
<evidence type="ECO:0000259" key="12">
    <source>
        <dbReference type="Pfam" id="PF01433"/>
    </source>
</evidence>
<evidence type="ECO:0000313" key="15">
    <source>
        <dbReference type="EMBL" id="KAK7062001.1"/>
    </source>
</evidence>
<dbReference type="Gene3D" id="2.60.40.1910">
    <property type="match status" value="1"/>
</dbReference>
<dbReference type="EMBL" id="JAWWNJ010000002">
    <property type="protein sequence ID" value="KAK7062001.1"/>
    <property type="molecule type" value="Genomic_DNA"/>
</dbReference>
<evidence type="ECO:0000256" key="9">
    <source>
        <dbReference type="PIRSR" id="PIRSR634016-3"/>
    </source>
</evidence>
<dbReference type="GO" id="GO:0042277">
    <property type="term" value="F:peptide binding"/>
    <property type="evidence" value="ECO:0007669"/>
    <property type="project" value="TreeGrafter"/>
</dbReference>
<feature type="active site" description="Proton acceptor" evidence="8">
    <location>
        <position position="333"/>
    </location>
</feature>
<dbReference type="Gene3D" id="1.10.390.10">
    <property type="entry name" value="Neutral Protease Domain 2"/>
    <property type="match status" value="1"/>
</dbReference>
<dbReference type="Gene3D" id="1.25.50.20">
    <property type="match status" value="1"/>
</dbReference>
<dbReference type="SUPFAM" id="SSF55486">
    <property type="entry name" value="Metalloproteases ('zincins'), catalytic domain"/>
    <property type="match status" value="1"/>
</dbReference>
<evidence type="ECO:0000256" key="8">
    <source>
        <dbReference type="PIRSR" id="PIRSR634016-1"/>
    </source>
</evidence>
<keyword evidence="2 11" id="KW-0031">Aminopeptidase</keyword>
<feature type="domain" description="Peptidase M1 membrane alanine aminopeptidase" evidence="12">
    <location>
        <begin position="261"/>
        <end position="477"/>
    </location>
</feature>
<evidence type="ECO:0000256" key="3">
    <source>
        <dbReference type="ARBA" id="ARBA00022670"/>
    </source>
</evidence>
<comment type="cofactor">
    <cofactor evidence="9 11">
        <name>Zn(2+)</name>
        <dbReference type="ChEBI" id="CHEBI:29105"/>
    </cofactor>
    <text evidence="9 11">Binds 1 zinc ion per subunit.</text>
</comment>
<keyword evidence="5 11" id="KW-0378">Hydrolase</keyword>
<dbReference type="InterPro" id="IPR001930">
    <property type="entry name" value="Peptidase_M1"/>
</dbReference>
<dbReference type="InterPro" id="IPR027268">
    <property type="entry name" value="Peptidase_M4/M1_CTD_sf"/>
</dbReference>
<dbReference type="Gene3D" id="2.60.40.1730">
    <property type="entry name" value="tricorn interacting facor f3 domain"/>
    <property type="match status" value="1"/>
</dbReference>
<dbReference type="Pfam" id="PF01433">
    <property type="entry name" value="Peptidase_M1"/>
    <property type="match status" value="1"/>
</dbReference>
<comment type="caution">
    <text evidence="15">The sequence shown here is derived from an EMBL/GenBank/DDBJ whole genome shotgun (WGS) entry which is preliminary data.</text>
</comment>
<dbReference type="Pfam" id="PF11838">
    <property type="entry name" value="ERAP1_C"/>
    <property type="match status" value="1"/>
</dbReference>
<feature type="site" description="Transition state stabilizer" evidence="10">
    <location>
        <position position="418"/>
    </location>
</feature>
<evidence type="ECO:0000256" key="11">
    <source>
        <dbReference type="RuleBase" id="RU364040"/>
    </source>
</evidence>
<evidence type="ECO:0000256" key="6">
    <source>
        <dbReference type="ARBA" id="ARBA00022833"/>
    </source>
</evidence>
<dbReference type="Pfam" id="PF17900">
    <property type="entry name" value="Peptidase_M1_N"/>
    <property type="match status" value="1"/>
</dbReference>
<dbReference type="GO" id="GO:0016020">
    <property type="term" value="C:membrane"/>
    <property type="evidence" value="ECO:0007669"/>
    <property type="project" value="TreeGrafter"/>
</dbReference>
<dbReference type="AlphaFoldDB" id="A0AAW0ECX1"/>
<evidence type="ECO:0000256" key="5">
    <source>
        <dbReference type="ARBA" id="ARBA00022801"/>
    </source>
</evidence>
<accession>A0AAW0ECX1</accession>
<keyword evidence="4 9" id="KW-0479">Metal-binding</keyword>
<evidence type="ECO:0000256" key="4">
    <source>
        <dbReference type="ARBA" id="ARBA00022723"/>
    </source>
</evidence>
<evidence type="ECO:0000256" key="10">
    <source>
        <dbReference type="PIRSR" id="PIRSR634016-4"/>
    </source>
</evidence>
<dbReference type="InterPro" id="IPR034016">
    <property type="entry name" value="M1_APN-typ"/>
</dbReference>
<dbReference type="Proteomes" id="UP001362999">
    <property type="component" value="Unassembled WGS sequence"/>
</dbReference>
<dbReference type="InterPro" id="IPR042097">
    <property type="entry name" value="Aminopeptidase_N-like_N_sf"/>
</dbReference>
<dbReference type="InterPro" id="IPR050344">
    <property type="entry name" value="Peptidase_M1_aminopeptidases"/>
</dbReference>
<dbReference type="InterPro" id="IPR045357">
    <property type="entry name" value="Aminopeptidase_N-like_N"/>
</dbReference>
<feature type="binding site" evidence="9">
    <location>
        <position position="336"/>
    </location>
    <ligand>
        <name>Zn(2+)</name>
        <dbReference type="ChEBI" id="CHEBI:29105"/>
        <note>catalytic</note>
    </ligand>
</feature>
<keyword evidence="3 11" id="KW-0645">Protease</keyword>
<comment type="similarity">
    <text evidence="1 11">Belongs to the peptidase M1 family.</text>
</comment>